<dbReference type="InterPro" id="IPR018052">
    <property type="entry name" value="Ald1_epimerase_CS"/>
</dbReference>
<dbReference type="InterPro" id="IPR047215">
    <property type="entry name" value="Galactose_mutarotase-like"/>
</dbReference>
<dbReference type="GO" id="GO:0005737">
    <property type="term" value="C:cytoplasm"/>
    <property type="evidence" value="ECO:0007669"/>
    <property type="project" value="TreeGrafter"/>
</dbReference>
<dbReference type="GO" id="GO:0033499">
    <property type="term" value="P:galactose catabolic process via UDP-galactose, Leloir pathway"/>
    <property type="evidence" value="ECO:0007669"/>
    <property type="project" value="TreeGrafter"/>
</dbReference>
<dbReference type="AlphaFoldDB" id="A0A1G8ZFK8"/>
<keyword evidence="13" id="KW-1185">Reference proteome</keyword>
<dbReference type="InterPro" id="IPR011013">
    <property type="entry name" value="Gal_mutarotase_sf_dom"/>
</dbReference>
<protein>
    <recommendedName>
        <fullName evidence="5 8">Aldose 1-epimerase</fullName>
        <ecNumber evidence="4 8">5.1.3.3</ecNumber>
    </recommendedName>
</protein>
<feature type="active site" description="Proton acceptor" evidence="9">
    <location>
        <position position="313"/>
    </location>
</feature>
<dbReference type="GO" id="GO:0004034">
    <property type="term" value="F:aldose 1-epimerase activity"/>
    <property type="evidence" value="ECO:0007669"/>
    <property type="project" value="UniProtKB-EC"/>
</dbReference>
<sequence>MEITSKSFGKVDGVDVLEYTLTNSKGVAISAMPFGATLTKIVTPDKNGNRENITLNVEKLEDFIAYRPFYGATIGRVAGRITRGQFTLNGTDYQLDVNEGENLLHGGPEGFDTKLWEVRTDESDTQASLIFTYASPAGENRFPGNLSVTVTYTLTEENEWILDYQAETDEPTLFNPTNHVYFNLTGDIKKSILDHQLMLNSDFYAPLGEENLPKGELDKVEGTPFDFTAFKAVKEAVLADHPQISPLSGLDHPFVLSGTSDGPKGILFDPESGREVKFFTDRNSVVIFTHNAVVDDFEIQGEPAGQYAGITLETQTLPDAVNQPGFGNIILRPGETFTSQTTYQFTVRAD</sequence>
<dbReference type="RefSeq" id="WP_091266199.1">
    <property type="nucleotide sequence ID" value="NZ_FNFK01000014.1"/>
</dbReference>
<comment type="pathway">
    <text evidence="2 8">Carbohydrate metabolism; hexose metabolism.</text>
</comment>
<evidence type="ECO:0000256" key="9">
    <source>
        <dbReference type="PIRSR" id="PIRSR005096-1"/>
    </source>
</evidence>
<organism evidence="12 13">
    <name type="scientific">Alkalibacterium thalassium</name>
    <dbReference type="NCBI Taxonomy" id="426701"/>
    <lineage>
        <taxon>Bacteria</taxon>
        <taxon>Bacillati</taxon>
        <taxon>Bacillota</taxon>
        <taxon>Bacilli</taxon>
        <taxon>Lactobacillales</taxon>
        <taxon>Carnobacteriaceae</taxon>
        <taxon>Alkalibacterium</taxon>
    </lineage>
</organism>
<feature type="active site" description="Proton donor" evidence="9">
    <location>
        <position position="179"/>
    </location>
</feature>
<evidence type="ECO:0000256" key="6">
    <source>
        <dbReference type="ARBA" id="ARBA00023235"/>
    </source>
</evidence>
<dbReference type="Gene3D" id="2.70.98.10">
    <property type="match status" value="1"/>
</dbReference>
<dbReference type="Pfam" id="PF01263">
    <property type="entry name" value="Aldose_epim"/>
    <property type="match status" value="1"/>
</dbReference>
<dbReference type="PANTHER" id="PTHR10091:SF0">
    <property type="entry name" value="GALACTOSE MUTAROTASE"/>
    <property type="match status" value="1"/>
</dbReference>
<dbReference type="PROSITE" id="PS00545">
    <property type="entry name" value="ALDOSE_1_EPIMERASE"/>
    <property type="match status" value="1"/>
</dbReference>
<evidence type="ECO:0000256" key="5">
    <source>
        <dbReference type="ARBA" id="ARBA00014165"/>
    </source>
</evidence>
<dbReference type="NCBIfam" id="NF008277">
    <property type="entry name" value="PRK11055.1"/>
    <property type="match status" value="1"/>
</dbReference>
<dbReference type="SUPFAM" id="SSF74650">
    <property type="entry name" value="Galactose mutarotase-like"/>
    <property type="match status" value="1"/>
</dbReference>
<evidence type="ECO:0000256" key="2">
    <source>
        <dbReference type="ARBA" id="ARBA00005028"/>
    </source>
</evidence>
<keyword evidence="6 8" id="KW-0413">Isomerase</keyword>
<feature type="binding site" evidence="11">
    <location>
        <begin position="179"/>
        <end position="181"/>
    </location>
    <ligand>
        <name>beta-D-galactose</name>
        <dbReference type="ChEBI" id="CHEBI:27667"/>
    </ligand>
</feature>
<evidence type="ECO:0000256" key="1">
    <source>
        <dbReference type="ARBA" id="ARBA00001614"/>
    </source>
</evidence>
<dbReference type="STRING" id="426701.SAMN04488098_101428"/>
<dbReference type="Proteomes" id="UP000199433">
    <property type="component" value="Unassembled WGS sequence"/>
</dbReference>
<evidence type="ECO:0000256" key="7">
    <source>
        <dbReference type="ARBA" id="ARBA00023277"/>
    </source>
</evidence>
<gene>
    <name evidence="12" type="ORF">SAMN04488098_101428</name>
</gene>
<reference evidence="13" key="1">
    <citation type="submission" date="2016-10" db="EMBL/GenBank/DDBJ databases">
        <authorList>
            <person name="Varghese N."/>
            <person name="Submissions S."/>
        </authorList>
    </citation>
    <scope>NUCLEOTIDE SEQUENCE [LARGE SCALE GENOMIC DNA]</scope>
    <source>
        <strain evidence="13">DSM 19181</strain>
    </source>
</reference>
<evidence type="ECO:0000313" key="13">
    <source>
        <dbReference type="Proteomes" id="UP000199433"/>
    </source>
</evidence>
<dbReference type="EMBL" id="FNFK01000014">
    <property type="protein sequence ID" value="SDK13743.1"/>
    <property type="molecule type" value="Genomic_DNA"/>
</dbReference>
<dbReference type="CDD" id="cd09019">
    <property type="entry name" value="galactose_mutarotase_like"/>
    <property type="match status" value="1"/>
</dbReference>
<keyword evidence="7 8" id="KW-0119">Carbohydrate metabolism</keyword>
<comment type="similarity">
    <text evidence="3 8">Belongs to the aldose epimerase family.</text>
</comment>
<dbReference type="PANTHER" id="PTHR10091">
    <property type="entry name" value="ALDOSE-1-EPIMERASE"/>
    <property type="match status" value="1"/>
</dbReference>
<evidence type="ECO:0000256" key="4">
    <source>
        <dbReference type="ARBA" id="ARBA00013185"/>
    </source>
</evidence>
<evidence type="ECO:0000256" key="3">
    <source>
        <dbReference type="ARBA" id="ARBA00006206"/>
    </source>
</evidence>
<dbReference type="UniPathway" id="UPA00242"/>
<dbReference type="InterPro" id="IPR015443">
    <property type="entry name" value="Aldose_1-epimerase"/>
</dbReference>
<feature type="binding site" evidence="10">
    <location>
        <position position="251"/>
    </location>
    <ligand>
        <name>beta-D-galactose</name>
        <dbReference type="ChEBI" id="CHEBI:27667"/>
    </ligand>
</feature>
<evidence type="ECO:0000313" key="12">
    <source>
        <dbReference type="EMBL" id="SDK13743.1"/>
    </source>
</evidence>
<evidence type="ECO:0000256" key="8">
    <source>
        <dbReference type="PIRNR" id="PIRNR005096"/>
    </source>
</evidence>
<dbReference type="GO" id="GO:0030246">
    <property type="term" value="F:carbohydrate binding"/>
    <property type="evidence" value="ECO:0007669"/>
    <property type="project" value="InterPro"/>
</dbReference>
<name>A0A1G8ZFK8_9LACT</name>
<evidence type="ECO:0000256" key="11">
    <source>
        <dbReference type="PIRSR" id="PIRSR005096-3"/>
    </source>
</evidence>
<dbReference type="GO" id="GO:0006006">
    <property type="term" value="P:glucose metabolic process"/>
    <property type="evidence" value="ECO:0007669"/>
    <property type="project" value="TreeGrafter"/>
</dbReference>
<proteinExistence type="inferred from homology"/>
<comment type="catalytic activity">
    <reaction evidence="1 8">
        <text>alpha-D-glucose = beta-D-glucose</text>
        <dbReference type="Rhea" id="RHEA:10264"/>
        <dbReference type="ChEBI" id="CHEBI:15903"/>
        <dbReference type="ChEBI" id="CHEBI:17925"/>
        <dbReference type="EC" id="5.1.3.3"/>
    </reaction>
</comment>
<dbReference type="InterPro" id="IPR014718">
    <property type="entry name" value="GH-type_carb-bd"/>
</dbReference>
<evidence type="ECO:0000256" key="10">
    <source>
        <dbReference type="PIRSR" id="PIRSR005096-2"/>
    </source>
</evidence>
<dbReference type="OrthoDB" id="9779408at2"/>
<dbReference type="EC" id="5.1.3.3" evidence="4 8"/>
<dbReference type="InterPro" id="IPR008183">
    <property type="entry name" value="Aldose_1/G6P_1-epimerase"/>
</dbReference>
<dbReference type="PIRSF" id="PIRSF005096">
    <property type="entry name" value="GALM"/>
    <property type="match status" value="1"/>
</dbReference>
<accession>A0A1G8ZFK8</accession>